<keyword evidence="8" id="KW-1185">Reference proteome</keyword>
<evidence type="ECO:0000313" key="8">
    <source>
        <dbReference type="Proteomes" id="UP000063699"/>
    </source>
</evidence>
<dbReference type="Pfam" id="PF04542">
    <property type="entry name" value="Sigma70_r2"/>
    <property type="match status" value="1"/>
</dbReference>
<name>A0A0N9HXC1_9PSEU</name>
<evidence type="ECO:0000256" key="1">
    <source>
        <dbReference type="ARBA" id="ARBA00010641"/>
    </source>
</evidence>
<proteinExistence type="inferred from homology"/>
<dbReference type="InterPro" id="IPR013249">
    <property type="entry name" value="RNA_pol_sigma70_r4_t2"/>
</dbReference>
<dbReference type="InterPro" id="IPR007627">
    <property type="entry name" value="RNA_pol_sigma70_r2"/>
</dbReference>
<dbReference type="InterPro" id="IPR013325">
    <property type="entry name" value="RNA_pol_sigma_r2"/>
</dbReference>
<dbReference type="Pfam" id="PF08281">
    <property type="entry name" value="Sigma70_r4_2"/>
    <property type="match status" value="1"/>
</dbReference>
<dbReference type="InterPro" id="IPR014284">
    <property type="entry name" value="RNA_pol_sigma-70_dom"/>
</dbReference>
<dbReference type="PANTHER" id="PTHR43133">
    <property type="entry name" value="RNA POLYMERASE ECF-TYPE SIGMA FACTO"/>
    <property type="match status" value="1"/>
</dbReference>
<dbReference type="OrthoDB" id="5518337at2"/>
<dbReference type="GO" id="GO:0006352">
    <property type="term" value="P:DNA-templated transcription initiation"/>
    <property type="evidence" value="ECO:0007669"/>
    <property type="project" value="InterPro"/>
</dbReference>
<organism evidence="7 8">
    <name type="scientific">Kibdelosporangium phytohabitans</name>
    <dbReference type="NCBI Taxonomy" id="860235"/>
    <lineage>
        <taxon>Bacteria</taxon>
        <taxon>Bacillati</taxon>
        <taxon>Actinomycetota</taxon>
        <taxon>Actinomycetes</taxon>
        <taxon>Pseudonocardiales</taxon>
        <taxon>Pseudonocardiaceae</taxon>
        <taxon>Kibdelosporangium</taxon>
    </lineage>
</organism>
<dbReference type="SUPFAM" id="SSF88946">
    <property type="entry name" value="Sigma2 domain of RNA polymerase sigma factors"/>
    <property type="match status" value="1"/>
</dbReference>
<sequence length="187" mass="20555">MAIEATDVLLAALADDLDPGFADLVHTYEGVLFAAAMRASGNAAEAEELAAESFLRAYVALRGYERWRILALRPQSWLLTIMLNTWRNSVRSASRRPPQTLVAGVADEPAAGQSVEQQVTASETRRELTGLMWRLPDDQRVAVALRHVVGLPVAEVATLMHIPEGTAKSHTCRGLRALRGMYASRYR</sequence>
<gene>
    <name evidence="7" type="ORF">AOZ06_26490</name>
</gene>
<evidence type="ECO:0000313" key="7">
    <source>
        <dbReference type="EMBL" id="ALG09976.1"/>
    </source>
</evidence>
<dbReference type="Proteomes" id="UP000063699">
    <property type="component" value="Chromosome"/>
</dbReference>
<keyword evidence="4" id="KW-0804">Transcription</keyword>
<keyword evidence="2" id="KW-0805">Transcription regulation</keyword>
<dbReference type="InterPro" id="IPR036388">
    <property type="entry name" value="WH-like_DNA-bd_sf"/>
</dbReference>
<accession>A0A0N9HXC1</accession>
<feature type="domain" description="RNA polymerase sigma factor 70 region 4 type 2" evidence="6">
    <location>
        <begin position="127"/>
        <end position="178"/>
    </location>
</feature>
<dbReference type="KEGG" id="kphy:AOZ06_26490"/>
<dbReference type="SUPFAM" id="SSF88659">
    <property type="entry name" value="Sigma3 and sigma4 domains of RNA polymerase sigma factors"/>
    <property type="match status" value="1"/>
</dbReference>
<dbReference type="AlphaFoldDB" id="A0A0N9HXC1"/>
<evidence type="ECO:0000256" key="3">
    <source>
        <dbReference type="ARBA" id="ARBA00023082"/>
    </source>
</evidence>
<dbReference type="RefSeq" id="WP_054291880.1">
    <property type="nucleotide sequence ID" value="NZ_CP012752.1"/>
</dbReference>
<dbReference type="InterPro" id="IPR039425">
    <property type="entry name" value="RNA_pol_sigma-70-like"/>
</dbReference>
<dbReference type="NCBIfam" id="TIGR02937">
    <property type="entry name" value="sigma70-ECF"/>
    <property type="match status" value="1"/>
</dbReference>
<dbReference type="Gene3D" id="1.10.1740.10">
    <property type="match status" value="1"/>
</dbReference>
<dbReference type="Gene3D" id="1.10.10.10">
    <property type="entry name" value="Winged helix-like DNA-binding domain superfamily/Winged helix DNA-binding domain"/>
    <property type="match status" value="1"/>
</dbReference>
<dbReference type="STRING" id="860235.AOZ06_26490"/>
<dbReference type="GO" id="GO:0016987">
    <property type="term" value="F:sigma factor activity"/>
    <property type="evidence" value="ECO:0007669"/>
    <property type="project" value="UniProtKB-KW"/>
</dbReference>
<protein>
    <submittedName>
        <fullName evidence="7">RNA polymerase subunit sigma-24</fullName>
    </submittedName>
</protein>
<evidence type="ECO:0000259" key="6">
    <source>
        <dbReference type="Pfam" id="PF08281"/>
    </source>
</evidence>
<evidence type="ECO:0000259" key="5">
    <source>
        <dbReference type="Pfam" id="PF04542"/>
    </source>
</evidence>
<reference evidence="7 8" key="1">
    <citation type="submission" date="2015-07" db="EMBL/GenBank/DDBJ databases">
        <title>Genome sequencing of Kibdelosporangium phytohabitans.</title>
        <authorList>
            <person name="Qin S."/>
            <person name="Xing K."/>
        </authorList>
    </citation>
    <scope>NUCLEOTIDE SEQUENCE [LARGE SCALE GENOMIC DNA]</scope>
    <source>
        <strain evidence="7 8">KLBMP1111</strain>
    </source>
</reference>
<dbReference type="GO" id="GO:0003677">
    <property type="term" value="F:DNA binding"/>
    <property type="evidence" value="ECO:0007669"/>
    <property type="project" value="InterPro"/>
</dbReference>
<comment type="similarity">
    <text evidence="1">Belongs to the sigma-70 factor family. ECF subfamily.</text>
</comment>
<dbReference type="PANTHER" id="PTHR43133:SF25">
    <property type="entry name" value="RNA POLYMERASE SIGMA FACTOR RFAY-RELATED"/>
    <property type="match status" value="1"/>
</dbReference>
<feature type="domain" description="RNA polymerase sigma-70 region 2" evidence="5">
    <location>
        <begin position="24"/>
        <end position="96"/>
    </location>
</feature>
<dbReference type="InterPro" id="IPR013324">
    <property type="entry name" value="RNA_pol_sigma_r3/r4-like"/>
</dbReference>
<dbReference type="EMBL" id="CP012752">
    <property type="protein sequence ID" value="ALG09976.1"/>
    <property type="molecule type" value="Genomic_DNA"/>
</dbReference>
<keyword evidence="3" id="KW-0731">Sigma factor</keyword>
<evidence type="ECO:0000256" key="4">
    <source>
        <dbReference type="ARBA" id="ARBA00023163"/>
    </source>
</evidence>
<evidence type="ECO:0000256" key="2">
    <source>
        <dbReference type="ARBA" id="ARBA00023015"/>
    </source>
</evidence>